<keyword evidence="2" id="KW-1185">Reference proteome</keyword>
<reference evidence="1 2" key="1">
    <citation type="submission" date="2019-02" db="EMBL/GenBank/DDBJ databases">
        <title>Draft genome sequences of novel Actinobacteria.</title>
        <authorList>
            <person name="Sahin N."/>
            <person name="Ay H."/>
            <person name="Saygin H."/>
        </authorList>
    </citation>
    <scope>NUCLEOTIDE SEQUENCE [LARGE SCALE GENOMIC DNA]</scope>
    <source>
        <strain evidence="1 2">JCM 30529</strain>
    </source>
</reference>
<proteinExistence type="predicted"/>
<accession>A0ABY2DIH1</accession>
<protein>
    <submittedName>
        <fullName evidence="1">Uncharacterized protein</fullName>
    </submittedName>
</protein>
<gene>
    <name evidence="1" type="ORF">E1091_08490</name>
</gene>
<evidence type="ECO:0000313" key="2">
    <source>
        <dbReference type="Proteomes" id="UP000295626"/>
    </source>
</evidence>
<comment type="caution">
    <text evidence="1">The sequence shown here is derived from an EMBL/GenBank/DDBJ whole genome shotgun (WGS) entry which is preliminary data.</text>
</comment>
<dbReference type="Proteomes" id="UP000295626">
    <property type="component" value="Unassembled WGS sequence"/>
</dbReference>
<name>A0ABY2DIH1_9ACTN</name>
<sequence length="98" mass="10842">MSATERHGPLVTVPHRRYVLFTGRLADYIDGRCGPFDGESAPVPAFVWPADRRWCFTSDVDTHWAGIGADQAAVDRLLNSSGLDVVQAMPTERPPAYR</sequence>
<organism evidence="1 2">
    <name type="scientific">Micromonospora fluostatini</name>
    <dbReference type="NCBI Taxonomy" id="1629071"/>
    <lineage>
        <taxon>Bacteria</taxon>
        <taxon>Bacillati</taxon>
        <taxon>Actinomycetota</taxon>
        <taxon>Actinomycetes</taxon>
        <taxon>Micromonosporales</taxon>
        <taxon>Micromonosporaceae</taxon>
        <taxon>Micromonospora</taxon>
    </lineage>
</organism>
<dbReference type="EMBL" id="SMKE01000232">
    <property type="protein sequence ID" value="TDB97414.1"/>
    <property type="molecule type" value="Genomic_DNA"/>
</dbReference>
<evidence type="ECO:0000313" key="1">
    <source>
        <dbReference type="EMBL" id="TDB97414.1"/>
    </source>
</evidence>